<protein>
    <submittedName>
        <fullName evidence="1">Uncharacterized protein</fullName>
    </submittedName>
</protein>
<accession>A0A3G9G5Z4</accession>
<proteinExistence type="predicted"/>
<gene>
    <name evidence="1" type="ORF">EM6_1097</name>
</gene>
<evidence type="ECO:0000313" key="1">
    <source>
        <dbReference type="EMBL" id="BBF80513.1"/>
    </source>
</evidence>
<evidence type="ECO:0000313" key="2">
    <source>
        <dbReference type="Proteomes" id="UP000278756"/>
    </source>
</evidence>
<dbReference type="EMBL" id="AP018827">
    <property type="protein sequence ID" value="BBF80513.1"/>
    <property type="molecule type" value="Genomic_DNA"/>
</dbReference>
<reference evidence="2" key="2">
    <citation type="journal article" date="2017" name="Plant Physiol. Biochem.">
        <title>Differential oxidative and antioxidative response of duckweed Lemna minor toward plant growth promoting/inhibiting bacteria.</title>
        <authorList>
            <person name="Ishizawa H."/>
            <person name="Kuroda M."/>
            <person name="Morikawa M."/>
            <person name="Ike M."/>
        </authorList>
    </citation>
    <scope>NUCLEOTIDE SEQUENCE [LARGE SCALE GENOMIC DNA]</scope>
    <source>
        <strain evidence="2">M6</strain>
    </source>
</reference>
<organism evidence="1 2">
    <name type="scientific">Asticcacaulis excentricus</name>
    <dbReference type="NCBI Taxonomy" id="78587"/>
    <lineage>
        <taxon>Bacteria</taxon>
        <taxon>Pseudomonadati</taxon>
        <taxon>Pseudomonadota</taxon>
        <taxon>Alphaproteobacteria</taxon>
        <taxon>Caulobacterales</taxon>
        <taxon>Caulobacteraceae</taxon>
        <taxon>Asticcacaulis</taxon>
    </lineage>
</organism>
<dbReference type="AlphaFoldDB" id="A0A3G9G5Z4"/>
<reference evidence="2" key="1">
    <citation type="journal article" date="2017" name="Biotechnol. Biofuels">
        <title>Evaluation of environmental bacterial communities as a factor affecting the growth of duckweed Lemna minor.</title>
        <authorList>
            <person name="Ishizawa H."/>
            <person name="Kuroda M."/>
            <person name="Morikawa M."/>
            <person name="Ike M."/>
        </authorList>
    </citation>
    <scope>NUCLEOTIDE SEQUENCE [LARGE SCALE GENOMIC DNA]</scope>
    <source>
        <strain evidence="2">M6</strain>
    </source>
</reference>
<name>A0A3G9G5Z4_9CAUL</name>
<dbReference type="Proteomes" id="UP000278756">
    <property type="component" value="Chromosome 1"/>
</dbReference>
<sequence length="55" mass="6088">MIPRVIENDSWYEKHDASQGAVPPCDGWARVKTARGLQHPPRFCISGQKKPSLAG</sequence>